<keyword evidence="2" id="KW-1185">Reference proteome</keyword>
<reference evidence="1 2" key="1">
    <citation type="submission" date="2018-02" db="EMBL/GenBank/DDBJ databases">
        <authorList>
            <person name="Cohen D.B."/>
            <person name="Kent A.D."/>
        </authorList>
    </citation>
    <scope>NUCLEOTIDE SEQUENCE [LARGE SCALE GENOMIC DNA]</scope>
    <source>
        <strain evidence="1 2">CCAP 1448/3</strain>
    </source>
</reference>
<reference evidence="1 2" key="2">
    <citation type="submission" date="2018-03" db="EMBL/GenBank/DDBJ databases">
        <title>The ancient ancestry and fast evolution of plastids.</title>
        <authorList>
            <person name="Moore K.R."/>
            <person name="Magnabosco C."/>
            <person name="Momper L."/>
            <person name="Gold D.A."/>
            <person name="Bosak T."/>
            <person name="Fournier G.P."/>
        </authorList>
    </citation>
    <scope>NUCLEOTIDE SEQUENCE [LARGE SCALE GENOMIC DNA]</scope>
    <source>
        <strain evidence="1 2">CCAP 1448/3</strain>
    </source>
</reference>
<dbReference type="OrthoDB" id="516057at2"/>
<organism evidence="1 2">
    <name type="scientific">Merismopedia glauca CCAP 1448/3</name>
    <dbReference type="NCBI Taxonomy" id="1296344"/>
    <lineage>
        <taxon>Bacteria</taxon>
        <taxon>Bacillati</taxon>
        <taxon>Cyanobacteriota</taxon>
        <taxon>Cyanophyceae</taxon>
        <taxon>Synechococcales</taxon>
        <taxon>Merismopediaceae</taxon>
        <taxon>Merismopedia</taxon>
    </lineage>
</organism>
<dbReference type="Gene3D" id="3.90.330.10">
    <property type="entry name" value="Nitrile hydratase alpha /Thiocyanate hydrolase gamma"/>
    <property type="match status" value="2"/>
</dbReference>
<proteinExistence type="predicted"/>
<dbReference type="GO" id="GO:0046914">
    <property type="term" value="F:transition metal ion binding"/>
    <property type="evidence" value="ECO:0007669"/>
    <property type="project" value="InterPro"/>
</dbReference>
<protein>
    <submittedName>
        <fullName evidence="1">Uncharacterized protein</fullName>
    </submittedName>
</protein>
<evidence type="ECO:0000313" key="2">
    <source>
        <dbReference type="Proteomes" id="UP000238762"/>
    </source>
</evidence>
<accession>A0A2T1BXM2</accession>
<dbReference type="EMBL" id="PVWJ01000165">
    <property type="protein sequence ID" value="PSB00741.1"/>
    <property type="molecule type" value="Genomic_DNA"/>
</dbReference>
<evidence type="ECO:0000313" key="1">
    <source>
        <dbReference type="EMBL" id="PSB00741.1"/>
    </source>
</evidence>
<dbReference type="GO" id="GO:0003824">
    <property type="term" value="F:catalytic activity"/>
    <property type="evidence" value="ECO:0007669"/>
    <property type="project" value="InterPro"/>
</dbReference>
<dbReference type="NCBIfam" id="TIGR03793">
    <property type="entry name" value="leader_NHLP"/>
    <property type="match status" value="1"/>
</dbReference>
<dbReference type="AlphaFoldDB" id="A0A2T1BXM2"/>
<dbReference type="RefSeq" id="WP_106291390.1">
    <property type="nucleotide sequence ID" value="NZ_CAWNTC010000206.1"/>
</dbReference>
<dbReference type="InterPro" id="IPR036648">
    <property type="entry name" value="CN_Hdrase_a/SCN_Hdrase_g_sf"/>
</dbReference>
<sequence>MLVTDPNLSSTTNFPRVKREWAGVDVTDFGPYYLALQARLIDSIWNDATIKQEILTNPKGVFERECDIKFPANVEVKVLEEEEGIFHLVIPAMLATEERWEVFYAQMSIWWTMTYTFWWRMYSIHGANSQQFREVLEALIIVRFMQDKSLKEALFANPKSTLEKQAGVTIPANIKVHPLQETPNLLYFVLPKNPQTQPVPAINQPEDMAHWWMAVHTWFWWLASLWIQHENFKTQTNN</sequence>
<dbReference type="InterPro" id="IPR022513">
    <property type="entry name" value="TOMM_pelo"/>
</dbReference>
<name>A0A2T1BXM2_9CYAN</name>
<dbReference type="Proteomes" id="UP000238762">
    <property type="component" value="Unassembled WGS sequence"/>
</dbReference>
<dbReference type="SUPFAM" id="SSF56209">
    <property type="entry name" value="Nitrile hydratase alpha chain"/>
    <property type="match status" value="2"/>
</dbReference>
<comment type="caution">
    <text evidence="1">The sequence shown here is derived from an EMBL/GenBank/DDBJ whole genome shotgun (WGS) entry which is preliminary data.</text>
</comment>
<gene>
    <name evidence="1" type="ORF">C7B64_21910</name>
</gene>